<dbReference type="RefSeq" id="WP_305103742.1">
    <property type="nucleotide sequence ID" value="NZ_JAUTWS010000009.1"/>
</dbReference>
<reference evidence="1 2" key="1">
    <citation type="submission" date="2023-08" db="EMBL/GenBank/DDBJ databases">
        <title>The draft genome sequence of Paracraurococcus sp. LOR1-02.</title>
        <authorList>
            <person name="Kingkaew E."/>
            <person name="Tanasupawat S."/>
        </authorList>
    </citation>
    <scope>NUCLEOTIDE SEQUENCE [LARGE SCALE GENOMIC DNA]</scope>
    <source>
        <strain evidence="1 2">LOR1-02</strain>
    </source>
</reference>
<protein>
    <submittedName>
        <fullName evidence="1">Uncharacterized protein</fullName>
    </submittedName>
</protein>
<name>A0ABT9DYB6_9PROT</name>
<accession>A0ABT9DYB6</accession>
<dbReference type="Proteomes" id="UP001243009">
    <property type="component" value="Unassembled WGS sequence"/>
</dbReference>
<organism evidence="1 2">
    <name type="scientific">Paracraurococcus lichenis</name>
    <dbReference type="NCBI Taxonomy" id="3064888"/>
    <lineage>
        <taxon>Bacteria</taxon>
        <taxon>Pseudomonadati</taxon>
        <taxon>Pseudomonadota</taxon>
        <taxon>Alphaproteobacteria</taxon>
        <taxon>Acetobacterales</taxon>
        <taxon>Roseomonadaceae</taxon>
        <taxon>Paracraurococcus</taxon>
    </lineage>
</organism>
<proteinExistence type="predicted"/>
<dbReference type="EMBL" id="JAUTWS010000009">
    <property type="protein sequence ID" value="MDO9708874.1"/>
    <property type="molecule type" value="Genomic_DNA"/>
</dbReference>
<evidence type="ECO:0000313" key="2">
    <source>
        <dbReference type="Proteomes" id="UP001243009"/>
    </source>
</evidence>
<gene>
    <name evidence="1" type="ORF">Q7A36_11025</name>
</gene>
<comment type="caution">
    <text evidence="1">The sequence shown here is derived from an EMBL/GenBank/DDBJ whole genome shotgun (WGS) entry which is preliminary data.</text>
</comment>
<evidence type="ECO:0000313" key="1">
    <source>
        <dbReference type="EMBL" id="MDO9708874.1"/>
    </source>
</evidence>
<keyword evidence="2" id="KW-1185">Reference proteome</keyword>
<sequence length="203" mass="22576">MSEKLDWLPGLRATVVADGESPCIYERVLKLNPMHMSLCDQDLIALEPRIPAFHWGDQTVLQVASELDDSQDPDGRIDFAQFWNCGLSAHFVGLLLLARRLGCSWVCLTPSAPTIQELAVFPQYQVPEDRCVLAAPFEIGEVVWWRGAKYEYVGVVPHLGGHTFASPNDTAVTFDDAELSEALRNYEFCSDELGPECSLDSSE</sequence>